<feature type="active site" description="N6-AMP-lysine intermediate" evidence="7">
    <location>
        <position position="122"/>
    </location>
</feature>
<dbReference type="InterPro" id="IPR012340">
    <property type="entry name" value="NA-bd_OB-fold"/>
</dbReference>
<dbReference type="InterPro" id="IPR050326">
    <property type="entry name" value="NAD_dep_DNA_ligaseB"/>
</dbReference>
<evidence type="ECO:0000313" key="10">
    <source>
        <dbReference type="Proteomes" id="UP000706580"/>
    </source>
</evidence>
<dbReference type="EC" id="6.5.1.2" evidence="7"/>
<evidence type="ECO:0000256" key="2">
    <source>
        <dbReference type="ARBA" id="ARBA00022705"/>
    </source>
</evidence>
<dbReference type="SMART" id="SM00532">
    <property type="entry name" value="LIGANc"/>
    <property type="match status" value="1"/>
</dbReference>
<keyword evidence="3 7" id="KW-0227">DNA damage</keyword>
<dbReference type="HAMAP" id="MF_01587">
    <property type="entry name" value="DNA_ligase_B"/>
    <property type="match status" value="1"/>
</dbReference>
<dbReference type="SUPFAM" id="SSF47781">
    <property type="entry name" value="RuvA domain 2-like"/>
    <property type="match status" value="1"/>
</dbReference>
<comment type="catalytic activity">
    <reaction evidence="6 7">
        <text>NAD(+) + (deoxyribonucleotide)n-3'-hydroxyl + 5'-phospho-(deoxyribonucleotide)m = (deoxyribonucleotide)n+m + AMP + beta-nicotinamide D-nucleotide.</text>
        <dbReference type="EC" id="6.5.1.2"/>
    </reaction>
</comment>
<dbReference type="Gene3D" id="1.10.287.610">
    <property type="entry name" value="Helix hairpin bin"/>
    <property type="match status" value="1"/>
</dbReference>
<dbReference type="SUPFAM" id="SSF50249">
    <property type="entry name" value="Nucleic acid-binding proteins"/>
    <property type="match status" value="1"/>
</dbReference>
<keyword evidence="2 7" id="KW-0235">DNA replication</keyword>
<proteinExistence type="inferred from homology"/>
<evidence type="ECO:0000259" key="8">
    <source>
        <dbReference type="SMART" id="SM00532"/>
    </source>
</evidence>
<dbReference type="GO" id="GO:0003911">
    <property type="term" value="F:DNA ligase (NAD+) activity"/>
    <property type="evidence" value="ECO:0007669"/>
    <property type="project" value="UniProtKB-EC"/>
</dbReference>
<evidence type="ECO:0000256" key="5">
    <source>
        <dbReference type="ARBA" id="ARBA00023204"/>
    </source>
</evidence>
<accession>A0ABS7S0E7</accession>
<evidence type="ECO:0000256" key="3">
    <source>
        <dbReference type="ARBA" id="ARBA00022763"/>
    </source>
</evidence>
<comment type="similarity">
    <text evidence="7">Belongs to the NAD-dependent DNA ligase family. LigB subfamily.</text>
</comment>
<dbReference type="InterPro" id="IPR010994">
    <property type="entry name" value="RuvA_2-like"/>
</dbReference>
<dbReference type="PROSITE" id="PS01055">
    <property type="entry name" value="DNA_LIGASE_N1"/>
    <property type="match status" value="1"/>
</dbReference>
<keyword evidence="1 7" id="KW-0436">Ligase</keyword>
<dbReference type="Gene3D" id="2.40.50.140">
    <property type="entry name" value="Nucleic acid-binding proteins"/>
    <property type="match status" value="1"/>
</dbReference>
<comment type="function">
    <text evidence="7">Catalyzes the formation of phosphodiester linkages between 5'-phosphoryl and 3'-hydroxyl groups in double-stranded DNA using NAD as a coenzyme and as the energy source for the reaction.</text>
</comment>
<dbReference type="Gene3D" id="3.30.470.30">
    <property type="entry name" value="DNA ligase/mRNA capping enzyme"/>
    <property type="match status" value="1"/>
</dbReference>
<gene>
    <name evidence="7 9" type="primary">ligB</name>
    <name evidence="9" type="ORF">ITX56_19655</name>
</gene>
<comment type="caution">
    <text evidence="9">The sequence shown here is derived from an EMBL/GenBank/DDBJ whole genome shotgun (WGS) entry which is preliminary data.</text>
</comment>
<evidence type="ECO:0000256" key="7">
    <source>
        <dbReference type="HAMAP-Rule" id="MF_01587"/>
    </source>
</evidence>
<dbReference type="InterPro" id="IPR004150">
    <property type="entry name" value="NAD_DNA_ligase_OB"/>
</dbReference>
<reference evidence="9 10" key="1">
    <citation type="submission" date="2020-11" db="EMBL/GenBank/DDBJ databases">
        <title>Draft Genome of Enterobacter sp. strain EMC7.</title>
        <authorList>
            <person name="Barman P."/>
            <person name="Sinha S."/>
            <person name="Sen S."/>
            <person name="Chakraborty R."/>
        </authorList>
    </citation>
    <scope>NUCLEOTIDE SEQUENCE [LARGE SCALE GENOMIC DNA]</scope>
    <source>
        <strain evidence="9 10">EMC7</strain>
    </source>
</reference>
<dbReference type="InterPro" id="IPR020923">
    <property type="entry name" value="DNA_ligase_B"/>
</dbReference>
<dbReference type="NCBIfam" id="NF005987">
    <property type="entry name" value="PRK08097.1"/>
    <property type="match status" value="1"/>
</dbReference>
<dbReference type="RefSeq" id="WP_223075503.1">
    <property type="nucleotide sequence ID" value="NZ_JADMNK010000013.1"/>
</dbReference>
<keyword evidence="10" id="KW-1185">Reference proteome</keyword>
<dbReference type="PANTHER" id="PTHR47810:SF1">
    <property type="entry name" value="DNA LIGASE B"/>
    <property type="match status" value="1"/>
</dbReference>
<evidence type="ECO:0000256" key="1">
    <source>
        <dbReference type="ARBA" id="ARBA00022598"/>
    </source>
</evidence>
<dbReference type="InterPro" id="IPR018239">
    <property type="entry name" value="DNA_ligase_AS"/>
</dbReference>
<name>A0ABS7S0E7_9ENTR</name>
<organism evidence="9 10">
    <name type="scientific">Leclercia barmai</name>
    <dbReference type="NCBI Taxonomy" id="2785629"/>
    <lineage>
        <taxon>Bacteria</taxon>
        <taxon>Pseudomonadati</taxon>
        <taxon>Pseudomonadota</taxon>
        <taxon>Gammaproteobacteria</taxon>
        <taxon>Enterobacterales</taxon>
        <taxon>Enterobacteriaceae</taxon>
        <taxon>Leclercia</taxon>
    </lineage>
</organism>
<dbReference type="PANTHER" id="PTHR47810">
    <property type="entry name" value="DNA LIGASE"/>
    <property type="match status" value="1"/>
</dbReference>
<dbReference type="SUPFAM" id="SSF56091">
    <property type="entry name" value="DNA ligase/mRNA capping enzyme, catalytic domain"/>
    <property type="match status" value="1"/>
</dbReference>
<feature type="domain" description="NAD-dependent DNA ligase N-terminal" evidence="8">
    <location>
        <begin position="27"/>
        <end position="423"/>
    </location>
</feature>
<evidence type="ECO:0000256" key="4">
    <source>
        <dbReference type="ARBA" id="ARBA00023027"/>
    </source>
</evidence>
<sequence>MWRYIGVLLCIWSSVGLAVCPVWSPMQAEQEIARLSAQIARWDKAYWQQGVSDVNDEVYDQLAARLKQWRHCFGDEQASEALAGVGGAVKHPVSHTGVPKIADKAALRQWIQARRDLWIQPKVDGVAVTLVYRQGQLVQATSRGNGLKGEDWTAKVKRIASVPGQVKGPLANSVLQGELFLKRDNHIQQQMGGMNARAKVAGTMMRHDTGAGLDNIGIFIWAWPDGPASMPERLQALTRAGFTLTGQWTHKVSSVEEAEKLRDRWHKSPLPFVTDGIVIRAAQEPAGNRWLPGEGSWVVAWKYAPVARVAEVRAIHFTVGRTGRIAVVATLEPVQLDDKRVQRVNLGSVRRWQTLDIAPGDQIQVSLAGQGIPRVDKVVWRGSERRKPVPPETRFTPLTCFYATPECHGQFMARLTWLSSSSVLNIEGLSEAGWQSLHQAHHFDHLFSWLALSQEQLQQTPGITSQRGLRLWHQFNLARRQPFTRWLDALGVPLPRMAMRALSDRHWQQLQSRDALRWHQVPGVGPEKSRRLVEFVHHPTVNALTSWLGEQGVRGFSGCRVCNKTRVIPASNAAPAGGR</sequence>
<evidence type="ECO:0000256" key="6">
    <source>
        <dbReference type="ARBA" id="ARBA00034005"/>
    </source>
</evidence>
<dbReference type="InterPro" id="IPR013840">
    <property type="entry name" value="DNAligase_N"/>
</dbReference>
<dbReference type="EMBL" id="JADMNK010000013">
    <property type="protein sequence ID" value="MBZ0059972.1"/>
    <property type="molecule type" value="Genomic_DNA"/>
</dbReference>
<dbReference type="Pfam" id="PF03120">
    <property type="entry name" value="OB_DNA_ligase"/>
    <property type="match status" value="1"/>
</dbReference>
<keyword evidence="4 7" id="KW-0520">NAD</keyword>
<dbReference type="Pfam" id="PF01653">
    <property type="entry name" value="DNA_ligase_aden"/>
    <property type="match status" value="1"/>
</dbReference>
<dbReference type="InterPro" id="IPR013839">
    <property type="entry name" value="DNAligase_adenylation"/>
</dbReference>
<dbReference type="Proteomes" id="UP000706580">
    <property type="component" value="Unassembled WGS sequence"/>
</dbReference>
<protein>
    <recommendedName>
        <fullName evidence="7">DNA ligase B</fullName>
        <ecNumber evidence="7">6.5.1.2</ecNumber>
    </recommendedName>
    <alternativeName>
        <fullName evidence="7">Polydeoxyribonucleotide synthase [NAD(+)] B</fullName>
    </alternativeName>
</protein>
<evidence type="ECO:0000313" key="9">
    <source>
        <dbReference type="EMBL" id="MBZ0059972.1"/>
    </source>
</evidence>
<keyword evidence="5 7" id="KW-0234">DNA repair</keyword>